<gene>
    <name evidence="2" type="ORF">M407DRAFT_82839</name>
</gene>
<evidence type="ECO:0000259" key="1">
    <source>
        <dbReference type="Pfam" id="PF18803"/>
    </source>
</evidence>
<keyword evidence="3" id="KW-1185">Reference proteome</keyword>
<proteinExistence type="predicted"/>
<dbReference type="Pfam" id="PF18803">
    <property type="entry name" value="CxC2"/>
    <property type="match status" value="1"/>
</dbReference>
<dbReference type="AlphaFoldDB" id="A0A0C3LD86"/>
<reference evidence="3" key="2">
    <citation type="submission" date="2015-01" db="EMBL/GenBank/DDBJ databases">
        <title>Evolutionary Origins and Diversification of the Mycorrhizal Mutualists.</title>
        <authorList>
            <consortium name="DOE Joint Genome Institute"/>
            <consortium name="Mycorrhizal Genomics Consortium"/>
            <person name="Kohler A."/>
            <person name="Kuo A."/>
            <person name="Nagy L.G."/>
            <person name="Floudas D."/>
            <person name="Copeland A."/>
            <person name="Barry K.W."/>
            <person name="Cichocki N."/>
            <person name="Veneault-Fourrey C."/>
            <person name="LaButti K."/>
            <person name="Lindquist E.A."/>
            <person name="Lipzen A."/>
            <person name="Lundell T."/>
            <person name="Morin E."/>
            <person name="Murat C."/>
            <person name="Riley R."/>
            <person name="Ohm R."/>
            <person name="Sun H."/>
            <person name="Tunlid A."/>
            <person name="Henrissat B."/>
            <person name="Grigoriev I.V."/>
            <person name="Hibbett D.S."/>
            <person name="Martin F."/>
        </authorList>
    </citation>
    <scope>NUCLEOTIDE SEQUENCE [LARGE SCALE GENOMIC DNA]</scope>
    <source>
        <strain evidence="3">MUT 4182</strain>
    </source>
</reference>
<evidence type="ECO:0000313" key="3">
    <source>
        <dbReference type="Proteomes" id="UP000054248"/>
    </source>
</evidence>
<organism evidence="2 3">
    <name type="scientific">Tulasnella calospora MUT 4182</name>
    <dbReference type="NCBI Taxonomy" id="1051891"/>
    <lineage>
        <taxon>Eukaryota</taxon>
        <taxon>Fungi</taxon>
        <taxon>Dikarya</taxon>
        <taxon>Basidiomycota</taxon>
        <taxon>Agaricomycotina</taxon>
        <taxon>Agaricomycetes</taxon>
        <taxon>Cantharellales</taxon>
        <taxon>Tulasnellaceae</taxon>
        <taxon>Tulasnella</taxon>
    </lineage>
</organism>
<feature type="non-terminal residue" evidence="2">
    <location>
        <position position="1"/>
    </location>
</feature>
<dbReference type="Proteomes" id="UP000054248">
    <property type="component" value="Unassembled WGS sequence"/>
</dbReference>
<dbReference type="STRING" id="1051891.A0A0C3LD86"/>
<dbReference type="HOGENOM" id="CLU_003703_1_0_1"/>
<name>A0A0C3LD86_9AGAM</name>
<evidence type="ECO:0000313" key="2">
    <source>
        <dbReference type="EMBL" id="KIO19407.1"/>
    </source>
</evidence>
<protein>
    <recommendedName>
        <fullName evidence="1">CxC2-like cysteine cluster KDZ transposase-associated domain-containing protein</fullName>
    </recommendedName>
</protein>
<accession>A0A0C3LD86</accession>
<feature type="domain" description="CxC2-like cysteine cluster KDZ transposase-associated" evidence="1">
    <location>
        <begin position="40"/>
        <end position="96"/>
    </location>
</feature>
<dbReference type="InterPro" id="IPR041457">
    <property type="entry name" value="CxC2_KDZ-assoc"/>
</dbReference>
<dbReference type="EMBL" id="KN823223">
    <property type="protein sequence ID" value="KIO19407.1"/>
    <property type="molecule type" value="Genomic_DNA"/>
</dbReference>
<reference evidence="2 3" key="1">
    <citation type="submission" date="2014-04" db="EMBL/GenBank/DDBJ databases">
        <authorList>
            <consortium name="DOE Joint Genome Institute"/>
            <person name="Kuo A."/>
            <person name="Girlanda M."/>
            <person name="Perotto S."/>
            <person name="Kohler A."/>
            <person name="Nagy L.G."/>
            <person name="Floudas D."/>
            <person name="Copeland A."/>
            <person name="Barry K.W."/>
            <person name="Cichocki N."/>
            <person name="Veneault-Fourrey C."/>
            <person name="LaButti K."/>
            <person name="Lindquist E.A."/>
            <person name="Lipzen A."/>
            <person name="Lundell T."/>
            <person name="Morin E."/>
            <person name="Murat C."/>
            <person name="Sun H."/>
            <person name="Tunlid A."/>
            <person name="Henrissat B."/>
            <person name="Grigoriev I.V."/>
            <person name="Hibbett D.S."/>
            <person name="Martin F."/>
            <person name="Nordberg H.P."/>
            <person name="Cantor M.N."/>
            <person name="Hua S.X."/>
        </authorList>
    </citation>
    <scope>NUCLEOTIDE SEQUENCE [LARGE SCALE GENOMIC DNA]</scope>
    <source>
        <strain evidence="2 3">MUT 4182</strain>
    </source>
</reference>
<dbReference type="OrthoDB" id="3257613at2759"/>
<sequence length="162" mass="19061">FRCTQCFGRPVLCGGCLVRSHQFSPFHWPEQWVDQNHTSNKELWEQLLEVDIWPATHKRPKTGFTMEVLRHQRCFNLRSKTNLKEYYDVLSNQIDQIPLFMQYTYDQFRLGSREHRGLVTHMRVGRPDATAPLRHGELCVSCPTCPNPGVNLPPNWERDPLK</sequence>